<dbReference type="KEGG" id="xap:XA3_01020"/>
<dbReference type="Proteomes" id="UP001321861">
    <property type="component" value="Chromosome"/>
</dbReference>
<protein>
    <recommendedName>
        <fullName evidence="3">Sel1 repeat family protein</fullName>
    </recommendedName>
</protein>
<dbReference type="InterPro" id="IPR006597">
    <property type="entry name" value="Sel1-like"/>
</dbReference>
<name>A0AAU9DHA4_9LACO</name>
<dbReference type="InterPro" id="IPR011990">
    <property type="entry name" value="TPR-like_helical_dom_sf"/>
</dbReference>
<reference evidence="1 2" key="1">
    <citation type="journal article" date="2023" name="Microbiol. Spectr.">
        <title>Symbiosis of Carpenter Bees with Uncharacterized Lactic Acid Bacteria Showing NAD Auxotrophy.</title>
        <authorList>
            <person name="Kawasaki S."/>
            <person name="Ozawa K."/>
            <person name="Mori T."/>
            <person name="Yamamoto A."/>
            <person name="Ito M."/>
            <person name="Ohkuma M."/>
            <person name="Sakamoto M."/>
            <person name="Matsutani M."/>
        </authorList>
    </citation>
    <scope>NUCLEOTIDE SEQUENCE [LARGE SCALE GENOMIC DNA]</scope>
    <source>
        <strain evidence="1 2">XA3</strain>
    </source>
</reference>
<keyword evidence="2" id="KW-1185">Reference proteome</keyword>
<dbReference type="EMBL" id="AP026802">
    <property type="protein sequence ID" value="BDR57661.1"/>
    <property type="molecule type" value="Genomic_DNA"/>
</dbReference>
<dbReference type="Pfam" id="PF08238">
    <property type="entry name" value="Sel1"/>
    <property type="match status" value="1"/>
</dbReference>
<evidence type="ECO:0000313" key="2">
    <source>
        <dbReference type="Proteomes" id="UP001321861"/>
    </source>
</evidence>
<dbReference type="RefSeq" id="WP_317635613.1">
    <property type="nucleotide sequence ID" value="NZ_AP026802.1"/>
</dbReference>
<dbReference type="SMART" id="SM00671">
    <property type="entry name" value="SEL1"/>
    <property type="match status" value="1"/>
</dbReference>
<dbReference type="SUPFAM" id="SSF81901">
    <property type="entry name" value="HCP-like"/>
    <property type="match status" value="1"/>
</dbReference>
<organism evidence="1 2">
    <name type="scientific">Xylocopilactobacillus apicola</name>
    <dbReference type="NCBI Taxonomy" id="2932184"/>
    <lineage>
        <taxon>Bacteria</taxon>
        <taxon>Bacillati</taxon>
        <taxon>Bacillota</taxon>
        <taxon>Bacilli</taxon>
        <taxon>Lactobacillales</taxon>
        <taxon>Lactobacillaceae</taxon>
        <taxon>Xylocopilactobacillus</taxon>
    </lineage>
</organism>
<accession>A0AAU9DHA4</accession>
<dbReference type="Gene3D" id="1.25.40.10">
    <property type="entry name" value="Tetratricopeptide repeat domain"/>
    <property type="match status" value="1"/>
</dbReference>
<gene>
    <name evidence="1" type="ORF">XA3_01020</name>
</gene>
<evidence type="ECO:0000313" key="1">
    <source>
        <dbReference type="EMBL" id="BDR57661.1"/>
    </source>
</evidence>
<evidence type="ECO:0008006" key="3">
    <source>
        <dbReference type="Google" id="ProtNLM"/>
    </source>
</evidence>
<sequence>MSSNKSSSNIYFYLDFFHKNNQAKETIHITTASPGLGLIDLCLGVLKWKNEHVVLLYQNNKRDYWEINITTKETDFIYEPAISGNPHGQYNLAISYLEGKLGLSNNMEKAIFWLNKSADQGFSKAIKLRNKLRGG</sequence>
<proteinExistence type="predicted"/>
<dbReference type="AlphaFoldDB" id="A0AAU9DHA4"/>